<name>A0A9X1B5M1_9GAMM</name>
<evidence type="ECO:0000313" key="2">
    <source>
        <dbReference type="Proteomes" id="UP001138768"/>
    </source>
</evidence>
<organism evidence="1 2">
    <name type="scientific">Lamprobacter modestohalophilus</name>
    <dbReference type="NCBI Taxonomy" id="1064514"/>
    <lineage>
        <taxon>Bacteria</taxon>
        <taxon>Pseudomonadati</taxon>
        <taxon>Pseudomonadota</taxon>
        <taxon>Gammaproteobacteria</taxon>
        <taxon>Chromatiales</taxon>
        <taxon>Chromatiaceae</taxon>
        <taxon>Lamprobacter</taxon>
    </lineage>
</organism>
<proteinExistence type="predicted"/>
<accession>A0A9X1B5M1</accession>
<comment type="caution">
    <text evidence="1">The sequence shown here is derived from an EMBL/GenBank/DDBJ whole genome shotgun (WGS) entry which is preliminary data.</text>
</comment>
<dbReference type="EMBL" id="NRRY01000045">
    <property type="protein sequence ID" value="MBK1620670.1"/>
    <property type="molecule type" value="Genomic_DNA"/>
</dbReference>
<sequence length="143" mass="16586">MNTAVKPATSQLAVDLQARYDRAMENYCRWRRSEQDPYRLAENAEYLRQIDRLRRQMVAANAEPEDLVSRMRLLDNWSDPSENGTRYEFDTSQGTYCIEQNDVTYVWLVHTPDGALEGPFQDAQEAADWAADEWPMTVSDSID</sequence>
<dbReference type="RefSeq" id="WP_200247906.1">
    <property type="nucleotide sequence ID" value="NZ_NRRY01000045.1"/>
</dbReference>
<dbReference type="Proteomes" id="UP001138768">
    <property type="component" value="Unassembled WGS sequence"/>
</dbReference>
<keyword evidence="2" id="KW-1185">Reference proteome</keyword>
<gene>
    <name evidence="1" type="ORF">CKO42_20000</name>
</gene>
<reference evidence="1 2" key="1">
    <citation type="journal article" date="2020" name="Microorganisms">
        <title>Osmotic Adaptation and Compatible Solute Biosynthesis of Phototrophic Bacteria as Revealed from Genome Analyses.</title>
        <authorList>
            <person name="Imhoff J.F."/>
            <person name="Rahn T."/>
            <person name="Kunzel S."/>
            <person name="Keller A."/>
            <person name="Neulinger S.C."/>
        </authorList>
    </citation>
    <scope>NUCLEOTIDE SEQUENCE [LARGE SCALE GENOMIC DNA]</scope>
    <source>
        <strain evidence="1 2">DSM 25653</strain>
    </source>
</reference>
<protein>
    <submittedName>
        <fullName evidence="1">Uncharacterized protein</fullName>
    </submittedName>
</protein>
<dbReference type="AlphaFoldDB" id="A0A9X1B5M1"/>
<evidence type="ECO:0000313" key="1">
    <source>
        <dbReference type="EMBL" id="MBK1620670.1"/>
    </source>
</evidence>